<reference evidence="1" key="1">
    <citation type="submission" date="2021-01" db="EMBL/GenBank/DDBJ databases">
        <title>Whole genome shotgun sequence of Actinocatenispora rupis NBRC 107355.</title>
        <authorList>
            <person name="Komaki H."/>
            <person name="Tamura T."/>
        </authorList>
    </citation>
    <scope>NUCLEOTIDE SEQUENCE</scope>
    <source>
        <strain evidence="1">NBRC 107355</strain>
    </source>
</reference>
<evidence type="ECO:0000313" key="2">
    <source>
        <dbReference type="Proteomes" id="UP000612808"/>
    </source>
</evidence>
<gene>
    <name evidence="1" type="ORF">Aru02nite_06810</name>
</gene>
<evidence type="ECO:0000313" key="1">
    <source>
        <dbReference type="EMBL" id="GID09792.1"/>
    </source>
</evidence>
<proteinExistence type="predicted"/>
<organism evidence="1 2">
    <name type="scientific">Actinocatenispora rupis</name>
    <dbReference type="NCBI Taxonomy" id="519421"/>
    <lineage>
        <taxon>Bacteria</taxon>
        <taxon>Bacillati</taxon>
        <taxon>Actinomycetota</taxon>
        <taxon>Actinomycetes</taxon>
        <taxon>Micromonosporales</taxon>
        <taxon>Micromonosporaceae</taxon>
        <taxon>Actinocatenispora</taxon>
    </lineage>
</organism>
<keyword evidence="2" id="KW-1185">Reference proteome</keyword>
<accession>A0A8J3J442</accession>
<dbReference type="EMBL" id="BOMB01000003">
    <property type="protein sequence ID" value="GID09792.1"/>
    <property type="molecule type" value="Genomic_DNA"/>
</dbReference>
<name>A0A8J3J442_9ACTN</name>
<protein>
    <submittedName>
        <fullName evidence="1">Uncharacterized protein</fullName>
    </submittedName>
</protein>
<dbReference type="Proteomes" id="UP000612808">
    <property type="component" value="Unassembled WGS sequence"/>
</dbReference>
<comment type="caution">
    <text evidence="1">The sequence shown here is derived from an EMBL/GenBank/DDBJ whole genome shotgun (WGS) entry which is preliminary data.</text>
</comment>
<sequence length="81" mass="8600">MQKGVVRRTSVPPRAGDQVWISPAAGVHGRGTWWAVVVSTTAAIVDGTAYLRVVPLDDIGGDARVQTCYVRLAGLLVRSTP</sequence>
<dbReference type="AlphaFoldDB" id="A0A8J3J442"/>